<evidence type="ECO:0000256" key="7">
    <source>
        <dbReference type="PROSITE-ProRule" id="PRU01091"/>
    </source>
</evidence>
<dbReference type="FunFam" id="1.10.10.10:FF:000005">
    <property type="entry name" value="Two-component system response regulator"/>
    <property type="match status" value="1"/>
</dbReference>
<dbReference type="Gene3D" id="6.10.250.690">
    <property type="match status" value="1"/>
</dbReference>
<gene>
    <name evidence="10" type="ORF">HGMM_OP2C022</name>
</gene>
<dbReference type="FunFam" id="3.40.50.2300:FF:000002">
    <property type="entry name" value="DNA-binding response regulator PhoP"/>
    <property type="match status" value="1"/>
</dbReference>
<dbReference type="PROSITE" id="PS51755">
    <property type="entry name" value="OMPR_PHOB"/>
    <property type="match status" value="1"/>
</dbReference>
<dbReference type="EMBL" id="AP011801">
    <property type="protein sequence ID" value="BAL58472.1"/>
    <property type="molecule type" value="Genomic_DNA"/>
</dbReference>
<dbReference type="Gene3D" id="1.10.10.10">
    <property type="entry name" value="Winged helix-like DNA-binding domain superfamily/Winged helix DNA-binding domain"/>
    <property type="match status" value="1"/>
</dbReference>
<keyword evidence="2" id="KW-0902">Two-component regulatory system</keyword>
<sequence>MRILVVEDQPELAGFIRQGLTEEHYAVDVAYDGEEALFLTQLHPYDLIILDILLPKKDGLTMLRELRQAGRLTPVLLLTAKDALQEKVHGLDSGADDYLTKPFAFAELLARVRALLRRGSQAQPRLLRVADLTLDLVTHQVQRNGKEIELTGKEYEVLEYFMRHPNRVITRTELSEHVWAGDFDSFSNLIDVFIYRLRRKIDRDSPVKLFRTIRGVGYQLQDPQRCSSC</sequence>
<feature type="domain" description="OmpR/PhoB-type" evidence="9">
    <location>
        <begin position="124"/>
        <end position="222"/>
    </location>
</feature>
<dbReference type="AlphaFoldDB" id="H5SQV5"/>
<dbReference type="CDD" id="cd19935">
    <property type="entry name" value="REC_OmpR_CusR-like"/>
    <property type="match status" value="1"/>
</dbReference>
<dbReference type="InterPro" id="IPR039420">
    <property type="entry name" value="WalR-like"/>
</dbReference>
<dbReference type="InterPro" id="IPR001789">
    <property type="entry name" value="Sig_transdc_resp-reg_receiver"/>
</dbReference>
<evidence type="ECO:0000256" key="6">
    <source>
        <dbReference type="PROSITE-ProRule" id="PRU00169"/>
    </source>
</evidence>
<evidence type="ECO:0000256" key="5">
    <source>
        <dbReference type="ARBA" id="ARBA00023163"/>
    </source>
</evidence>
<feature type="domain" description="Response regulatory" evidence="8">
    <location>
        <begin position="2"/>
        <end position="116"/>
    </location>
</feature>
<keyword evidence="3" id="KW-0805">Transcription regulation</keyword>
<evidence type="ECO:0000313" key="10">
    <source>
        <dbReference type="EMBL" id="BAL58472.1"/>
    </source>
</evidence>
<dbReference type="PANTHER" id="PTHR48111">
    <property type="entry name" value="REGULATOR OF RPOS"/>
    <property type="match status" value="1"/>
</dbReference>
<keyword evidence="4 7" id="KW-0238">DNA-binding</keyword>
<protein>
    <submittedName>
        <fullName evidence="10">Two-component system, OmpR family, copper resistance phosphate regulon response regulator CusR</fullName>
    </submittedName>
</protein>
<evidence type="ECO:0000256" key="2">
    <source>
        <dbReference type="ARBA" id="ARBA00023012"/>
    </source>
</evidence>
<feature type="DNA-binding region" description="OmpR/PhoB-type" evidence="7">
    <location>
        <begin position="124"/>
        <end position="222"/>
    </location>
</feature>
<dbReference type="SMART" id="SM00862">
    <property type="entry name" value="Trans_reg_C"/>
    <property type="match status" value="1"/>
</dbReference>
<evidence type="ECO:0000256" key="4">
    <source>
        <dbReference type="ARBA" id="ARBA00023125"/>
    </source>
</evidence>
<dbReference type="Pfam" id="PF00072">
    <property type="entry name" value="Response_reg"/>
    <property type="match status" value="1"/>
</dbReference>
<evidence type="ECO:0000259" key="8">
    <source>
        <dbReference type="PROSITE" id="PS50110"/>
    </source>
</evidence>
<dbReference type="InterPro" id="IPR001867">
    <property type="entry name" value="OmpR/PhoB-type_DNA-bd"/>
</dbReference>
<evidence type="ECO:0000256" key="3">
    <source>
        <dbReference type="ARBA" id="ARBA00023015"/>
    </source>
</evidence>
<dbReference type="Gene3D" id="3.40.50.2300">
    <property type="match status" value="1"/>
</dbReference>
<dbReference type="PROSITE" id="PS50110">
    <property type="entry name" value="RESPONSE_REGULATORY"/>
    <property type="match status" value="1"/>
</dbReference>
<dbReference type="SMART" id="SM00448">
    <property type="entry name" value="REC"/>
    <property type="match status" value="1"/>
</dbReference>
<dbReference type="GO" id="GO:0005829">
    <property type="term" value="C:cytosol"/>
    <property type="evidence" value="ECO:0007669"/>
    <property type="project" value="TreeGrafter"/>
</dbReference>
<reference evidence="10" key="2">
    <citation type="journal article" date="2012" name="PLoS ONE">
        <title>A Deeply Branching Thermophilic Bacterium with an Ancient Acetyl-CoA Pathway Dominates a Subsurface Ecosystem.</title>
        <authorList>
            <person name="Takami H."/>
            <person name="Noguchi H."/>
            <person name="Takaki Y."/>
            <person name="Uchiyama I."/>
            <person name="Toyoda A."/>
            <person name="Nishi S."/>
            <person name="Chee G.-J."/>
            <person name="Arai W."/>
            <person name="Nunoura T."/>
            <person name="Itoh T."/>
            <person name="Hattori M."/>
            <person name="Takai K."/>
        </authorList>
    </citation>
    <scope>NUCLEOTIDE SEQUENCE</scope>
</reference>
<dbReference type="SUPFAM" id="SSF52172">
    <property type="entry name" value="CheY-like"/>
    <property type="match status" value="1"/>
</dbReference>
<reference evidence="10" key="1">
    <citation type="journal article" date="2005" name="Environ. Microbiol.">
        <title>Genetic and functional properties of uncultivated thermophilic crenarchaeotes from a subsurface gold mine as revealed by analysis of genome fragments.</title>
        <authorList>
            <person name="Nunoura T."/>
            <person name="Hirayama H."/>
            <person name="Takami H."/>
            <person name="Oida H."/>
            <person name="Nishi S."/>
            <person name="Shimamura S."/>
            <person name="Suzuki Y."/>
            <person name="Inagaki F."/>
            <person name="Takai K."/>
            <person name="Nealson K.H."/>
            <person name="Horikoshi K."/>
        </authorList>
    </citation>
    <scope>NUCLEOTIDE SEQUENCE</scope>
</reference>
<accession>H5SQV5</accession>
<dbReference type="InterPro" id="IPR011006">
    <property type="entry name" value="CheY-like_superfamily"/>
</dbReference>
<dbReference type="PANTHER" id="PTHR48111:SF22">
    <property type="entry name" value="REGULATOR OF RPOS"/>
    <property type="match status" value="1"/>
</dbReference>
<dbReference type="GO" id="GO:0000976">
    <property type="term" value="F:transcription cis-regulatory region binding"/>
    <property type="evidence" value="ECO:0007669"/>
    <property type="project" value="TreeGrafter"/>
</dbReference>
<proteinExistence type="predicted"/>
<name>H5SQV5_ACEAU</name>
<dbReference type="GO" id="GO:0006355">
    <property type="term" value="P:regulation of DNA-templated transcription"/>
    <property type="evidence" value="ECO:0007669"/>
    <property type="project" value="InterPro"/>
</dbReference>
<evidence type="ECO:0000256" key="1">
    <source>
        <dbReference type="ARBA" id="ARBA00022553"/>
    </source>
</evidence>
<feature type="modified residue" description="4-aspartylphosphate" evidence="6">
    <location>
        <position position="51"/>
    </location>
</feature>
<dbReference type="InterPro" id="IPR036388">
    <property type="entry name" value="WH-like_DNA-bd_sf"/>
</dbReference>
<dbReference type="GO" id="GO:0032993">
    <property type="term" value="C:protein-DNA complex"/>
    <property type="evidence" value="ECO:0007669"/>
    <property type="project" value="TreeGrafter"/>
</dbReference>
<keyword evidence="1 6" id="KW-0597">Phosphoprotein</keyword>
<keyword evidence="5" id="KW-0804">Transcription</keyword>
<dbReference type="CDD" id="cd00383">
    <property type="entry name" value="trans_reg_C"/>
    <property type="match status" value="1"/>
</dbReference>
<evidence type="ECO:0000259" key="9">
    <source>
        <dbReference type="PROSITE" id="PS51755"/>
    </source>
</evidence>
<dbReference type="Pfam" id="PF00486">
    <property type="entry name" value="Trans_reg_C"/>
    <property type="match status" value="1"/>
</dbReference>
<organism evidence="10">
    <name type="scientific">Acetithermum autotrophicum</name>
    <dbReference type="NCBI Taxonomy" id="1446466"/>
    <lineage>
        <taxon>Bacteria</taxon>
        <taxon>Candidatus Bipolaricaulota</taxon>
        <taxon>Candidatus Acetithermum</taxon>
    </lineage>
</organism>
<dbReference type="GO" id="GO:0000156">
    <property type="term" value="F:phosphorelay response regulator activity"/>
    <property type="evidence" value="ECO:0007669"/>
    <property type="project" value="TreeGrafter"/>
</dbReference>